<reference evidence="1" key="1">
    <citation type="submission" date="2012-02" db="EMBL/GenBank/DDBJ databases">
        <title>The complete genome of Solitalea canadensis DSM 3403.</title>
        <authorList>
            <consortium name="US DOE Joint Genome Institute (JGI-PGF)"/>
            <person name="Lucas S."/>
            <person name="Copeland A."/>
            <person name="Lapidus A."/>
            <person name="Glavina del Rio T."/>
            <person name="Dalin E."/>
            <person name="Tice H."/>
            <person name="Bruce D."/>
            <person name="Goodwin L."/>
            <person name="Pitluck S."/>
            <person name="Peters L."/>
            <person name="Ovchinnikova G."/>
            <person name="Lu M."/>
            <person name="Kyrpides N."/>
            <person name="Mavromatis K."/>
            <person name="Ivanova N."/>
            <person name="Brettin T."/>
            <person name="Detter J.C."/>
            <person name="Han C."/>
            <person name="Larimer F."/>
            <person name="Land M."/>
            <person name="Hauser L."/>
            <person name="Markowitz V."/>
            <person name="Cheng J.-F."/>
            <person name="Hugenholtz P."/>
            <person name="Woyke T."/>
            <person name="Wu D."/>
            <person name="Spring S."/>
            <person name="Schroeder M."/>
            <person name="Kopitz M."/>
            <person name="Brambilla E."/>
            <person name="Klenk H.-P."/>
            <person name="Eisen J.A."/>
        </authorList>
    </citation>
    <scope>NUCLEOTIDE SEQUENCE</scope>
    <source>
        <strain evidence="1">DSM 3403</strain>
    </source>
</reference>
<evidence type="ECO:0000313" key="2">
    <source>
        <dbReference type="Proteomes" id="UP000007590"/>
    </source>
</evidence>
<dbReference type="Proteomes" id="UP000007590">
    <property type="component" value="Chromosome"/>
</dbReference>
<accession>H8KP02</accession>
<dbReference type="AlphaFoldDB" id="H8KP02"/>
<name>H8KP02_SOLCM</name>
<evidence type="ECO:0000313" key="1">
    <source>
        <dbReference type="EMBL" id="AFD05524.1"/>
    </source>
</evidence>
<protein>
    <submittedName>
        <fullName evidence="1">Uncharacterized protein</fullName>
    </submittedName>
</protein>
<sequence>MGSNVKITSLIAVVSIVLRPQQSIQKLYEENY</sequence>
<dbReference type="EMBL" id="CP003349">
    <property type="protein sequence ID" value="AFD05524.1"/>
    <property type="molecule type" value="Genomic_DNA"/>
</dbReference>
<proteinExistence type="predicted"/>
<keyword evidence="2" id="KW-1185">Reference proteome</keyword>
<dbReference type="HOGENOM" id="CLU_3391382_0_0_10"/>
<dbReference type="STRING" id="929556.Solca_0384"/>
<dbReference type="KEGG" id="scn:Solca_0384"/>
<gene>
    <name evidence="1" type="ordered locus">Solca_0384</name>
</gene>
<organism evidence="1 2">
    <name type="scientific">Solitalea canadensis (strain ATCC 29591 / DSM 3403 / JCM 21819 / LMG 8368 / NBRC 15130 / NCIMB 12057 / USAM 9D)</name>
    <name type="common">Flexibacter canadensis</name>
    <dbReference type="NCBI Taxonomy" id="929556"/>
    <lineage>
        <taxon>Bacteria</taxon>
        <taxon>Pseudomonadati</taxon>
        <taxon>Bacteroidota</taxon>
        <taxon>Sphingobacteriia</taxon>
        <taxon>Sphingobacteriales</taxon>
        <taxon>Sphingobacteriaceae</taxon>
        <taxon>Solitalea</taxon>
    </lineage>
</organism>